<sequence length="301" mass="33258">MPTAPPIVILSATCSGSSPLSAMLGQHPEAYGVPEINLLMARTVEELVLLLQGPRQFQIHGLLRAIAQLYSGEQTLNAVAMARRWLSNRYYAQTTEVLGELCARVAPLRLVDPSPVYAAEPARLSRLYAAFPEAHFVHLLRHPRAQGEAVMAIAGGALAINDGAFEFVAKKPIIDAQRTWFTFNDNIRRFLADVPASQQTAVHWEAIASRPTSTLRALCRGLGLGWSEEIGQAMLHPERSSYAGFGPYSTHLGHDPHFLRNPYFSEQPEGHFSLEESLAWRTDGKGFYPQIQELARQLGYG</sequence>
<evidence type="ECO:0000313" key="1">
    <source>
        <dbReference type="EMBL" id="UFP94823.1"/>
    </source>
</evidence>
<dbReference type="SUPFAM" id="SSF52540">
    <property type="entry name" value="P-loop containing nucleoside triphosphate hydrolases"/>
    <property type="match status" value="1"/>
</dbReference>
<accession>A0ABY3PMC3</accession>
<keyword evidence="2" id="KW-1185">Reference proteome</keyword>
<gene>
    <name evidence="1" type="ORF">ISF26_00810</name>
</gene>
<protein>
    <submittedName>
        <fullName evidence="1">Sulfotransferase</fullName>
    </submittedName>
</protein>
<reference evidence="1 2" key="1">
    <citation type="journal article" date="2021" name="Genome Biol. Evol.">
        <title>Complete Genome Sequencing of a Novel Gloeobacter Species from a Waterfall Cave in Mexico.</title>
        <authorList>
            <person name="Saw J.H."/>
            <person name="Cardona T."/>
            <person name="Montejano G."/>
        </authorList>
    </citation>
    <scope>NUCLEOTIDE SEQUENCE [LARGE SCALE GENOMIC DNA]</scope>
    <source>
        <strain evidence="1">MG652769</strain>
    </source>
</reference>
<dbReference type="InterPro" id="IPR027417">
    <property type="entry name" value="P-loop_NTPase"/>
</dbReference>
<proteinExistence type="predicted"/>
<evidence type="ECO:0000313" key="2">
    <source>
        <dbReference type="Proteomes" id="UP001054846"/>
    </source>
</evidence>
<dbReference type="Gene3D" id="3.40.50.300">
    <property type="entry name" value="P-loop containing nucleotide triphosphate hydrolases"/>
    <property type="match status" value="1"/>
</dbReference>
<dbReference type="Pfam" id="PF13469">
    <property type="entry name" value="Sulfotransfer_3"/>
    <property type="match status" value="1"/>
</dbReference>
<dbReference type="RefSeq" id="WP_230841889.1">
    <property type="nucleotide sequence ID" value="NZ_CP063845.1"/>
</dbReference>
<dbReference type="EMBL" id="CP063845">
    <property type="protein sequence ID" value="UFP94823.1"/>
    <property type="molecule type" value="Genomic_DNA"/>
</dbReference>
<name>A0ABY3PMC3_9CYAN</name>
<dbReference type="Proteomes" id="UP001054846">
    <property type="component" value="Chromosome"/>
</dbReference>
<organism evidence="1 2">
    <name type="scientific">Gloeobacter morelensis MG652769</name>
    <dbReference type="NCBI Taxonomy" id="2781736"/>
    <lineage>
        <taxon>Bacteria</taxon>
        <taxon>Bacillati</taxon>
        <taxon>Cyanobacteriota</taxon>
        <taxon>Cyanophyceae</taxon>
        <taxon>Gloeobacterales</taxon>
        <taxon>Gloeobacteraceae</taxon>
        <taxon>Gloeobacter</taxon>
        <taxon>Gloeobacter morelensis</taxon>
    </lineage>
</organism>